<dbReference type="InterPro" id="IPR026968">
    <property type="entry name" value="PcaD/CatD"/>
</dbReference>
<dbReference type="Gene3D" id="3.40.50.1820">
    <property type="entry name" value="alpha/beta hydrolase"/>
    <property type="match status" value="1"/>
</dbReference>
<dbReference type="STRING" id="28092.WM40_17895"/>
<evidence type="ECO:0000313" key="3">
    <source>
        <dbReference type="EMBL" id="KKB62335.1"/>
    </source>
</evidence>
<dbReference type="SUPFAM" id="SSF69118">
    <property type="entry name" value="AhpD-like"/>
    <property type="match status" value="1"/>
</dbReference>
<dbReference type="InterPro" id="IPR052512">
    <property type="entry name" value="4CMD/NDH-1_regulator"/>
</dbReference>
<dbReference type="SUPFAM" id="SSF53474">
    <property type="entry name" value="alpha/beta-Hydrolases"/>
    <property type="match status" value="1"/>
</dbReference>
<evidence type="ECO:0000259" key="1">
    <source>
        <dbReference type="Pfam" id="PF00561"/>
    </source>
</evidence>
<dbReference type="Proteomes" id="UP000033618">
    <property type="component" value="Unassembled WGS sequence"/>
</dbReference>
<dbReference type="GO" id="GO:0051920">
    <property type="term" value="F:peroxiredoxin activity"/>
    <property type="evidence" value="ECO:0007669"/>
    <property type="project" value="InterPro"/>
</dbReference>
<dbReference type="PANTHER" id="PTHR33570">
    <property type="entry name" value="4-CARBOXYMUCONOLACTONE DECARBOXYLASE FAMILY PROTEIN"/>
    <property type="match status" value="1"/>
</dbReference>
<dbReference type="RefSeq" id="WP_046153559.1">
    <property type="nucleotide sequence ID" value="NZ_CADFGU010000009.1"/>
</dbReference>
<dbReference type="Pfam" id="PF02627">
    <property type="entry name" value="CMD"/>
    <property type="match status" value="1"/>
</dbReference>
<dbReference type="GO" id="GO:0047570">
    <property type="term" value="F:3-oxoadipate enol-lactonase activity"/>
    <property type="evidence" value="ECO:0007669"/>
    <property type="project" value="InterPro"/>
</dbReference>
<evidence type="ECO:0000259" key="2">
    <source>
        <dbReference type="Pfam" id="PF02627"/>
    </source>
</evidence>
<keyword evidence="4" id="KW-1185">Reference proteome</keyword>
<name>A0A0F5JXB6_9BURK</name>
<feature type="domain" description="Carboxymuconolactone decarboxylase-like" evidence="2">
    <location>
        <begin position="311"/>
        <end position="393"/>
    </location>
</feature>
<organism evidence="3 4">
    <name type="scientific">Robbsia andropogonis</name>
    <dbReference type="NCBI Taxonomy" id="28092"/>
    <lineage>
        <taxon>Bacteria</taxon>
        <taxon>Pseudomonadati</taxon>
        <taxon>Pseudomonadota</taxon>
        <taxon>Betaproteobacteria</taxon>
        <taxon>Burkholderiales</taxon>
        <taxon>Burkholderiaceae</taxon>
        <taxon>Robbsia</taxon>
    </lineage>
</organism>
<accession>A0A0F5JXB6</accession>
<reference evidence="3 4" key="1">
    <citation type="submission" date="2015-03" db="EMBL/GenBank/DDBJ databases">
        <title>Draft Genome Sequence of Burkholderia andropogonis type strain ICMP2807, isolated from Sorghum bicolor.</title>
        <authorList>
            <person name="Lopes-Santos L."/>
            <person name="Castro D.B."/>
            <person name="Ottoboni L.M."/>
            <person name="Park D."/>
            <person name="Weirc B.S."/>
            <person name="Destefano S.A."/>
        </authorList>
    </citation>
    <scope>NUCLEOTIDE SEQUENCE [LARGE SCALE GENOMIC DNA]</scope>
    <source>
        <strain evidence="3 4">ICMP2807</strain>
    </source>
</reference>
<dbReference type="OrthoDB" id="9793083at2"/>
<dbReference type="PANTHER" id="PTHR33570:SF2">
    <property type="entry name" value="CARBOXYMUCONOLACTONE DECARBOXYLASE-LIKE DOMAIN-CONTAINING PROTEIN"/>
    <property type="match status" value="1"/>
</dbReference>
<dbReference type="Gene3D" id="1.20.1290.10">
    <property type="entry name" value="AhpD-like"/>
    <property type="match status" value="1"/>
</dbReference>
<sequence length="405" mass="44977">MEPNATDRATPQVQDQWADVNGVRLRYRVEGPDGAPWLTFSNSLGTDLTMWWSQADVLSRYFRVLRYDTRGHGQSSAPQGPYTIEQLRDDVIALWDHLGVTRSHFCGISMGGLTGLALAIHHPDRLDRLVLSNTAAKVGTDASWQTRVDTVREKTLAGFADTILSRWFTEGFQAAHPEALTPLRAVLKSTSQDGYCANCGALASADLREQAALVKTPTLVIAGTYDLSTSAEQGRWLHAQIAGARYKELATGHIANIEQASNYTQVLLDFLDRGALQEKTRYQMGLAVRREVLGSAHVDRSLTHLTPFNEEFQDLITRYAWGGIWTRDGLPRHTRSLLTIGLMIALNRGEELALHLRAARNNGVSREEVKEVLLQCAIYCGVPAANSAFHLAEKIWQEQDQQAND</sequence>
<dbReference type="InterPro" id="IPR012788">
    <property type="entry name" value="Decarb_PcaC"/>
</dbReference>
<dbReference type="AlphaFoldDB" id="A0A0F5JXB6"/>
<dbReference type="GO" id="GO:0042952">
    <property type="term" value="P:beta-ketoadipate pathway"/>
    <property type="evidence" value="ECO:0007669"/>
    <property type="project" value="InterPro"/>
</dbReference>
<dbReference type="InterPro" id="IPR000073">
    <property type="entry name" value="AB_hydrolase_1"/>
</dbReference>
<comment type="caution">
    <text evidence="3">The sequence shown here is derived from an EMBL/GenBank/DDBJ whole genome shotgun (WGS) entry which is preliminary data.</text>
</comment>
<gene>
    <name evidence="3" type="ORF">WM40_17895</name>
</gene>
<dbReference type="InterPro" id="IPR029032">
    <property type="entry name" value="AhpD-like"/>
</dbReference>
<proteinExistence type="predicted"/>
<dbReference type="Pfam" id="PF00561">
    <property type="entry name" value="Abhydrolase_1"/>
    <property type="match status" value="1"/>
</dbReference>
<dbReference type="PATRIC" id="fig|28092.6.peg.4206"/>
<dbReference type="PRINTS" id="PR00111">
    <property type="entry name" value="ABHYDROLASE"/>
</dbReference>
<dbReference type="NCBIfam" id="TIGR02425">
    <property type="entry name" value="decarb_PcaC"/>
    <property type="match status" value="1"/>
</dbReference>
<dbReference type="EMBL" id="LAQU01000021">
    <property type="protein sequence ID" value="KKB62335.1"/>
    <property type="molecule type" value="Genomic_DNA"/>
</dbReference>
<dbReference type="InterPro" id="IPR003779">
    <property type="entry name" value="CMD-like"/>
</dbReference>
<dbReference type="InterPro" id="IPR029058">
    <property type="entry name" value="AB_hydrolase_fold"/>
</dbReference>
<dbReference type="NCBIfam" id="TIGR02427">
    <property type="entry name" value="protocat_pcaD"/>
    <property type="match status" value="1"/>
</dbReference>
<feature type="domain" description="AB hydrolase-1" evidence="1">
    <location>
        <begin position="44"/>
        <end position="258"/>
    </location>
</feature>
<evidence type="ECO:0000313" key="4">
    <source>
        <dbReference type="Proteomes" id="UP000033618"/>
    </source>
</evidence>
<protein>
    <submittedName>
        <fullName evidence="3">AraC family transcriptional regulator</fullName>
    </submittedName>
</protein>